<feature type="region of interest" description="Disordered" evidence="8">
    <location>
        <begin position="245"/>
        <end position="266"/>
    </location>
</feature>
<evidence type="ECO:0000256" key="8">
    <source>
        <dbReference type="SAM" id="MobiDB-lite"/>
    </source>
</evidence>
<dbReference type="GO" id="GO:0042254">
    <property type="term" value="P:ribosome biogenesis"/>
    <property type="evidence" value="ECO:0007669"/>
    <property type="project" value="UniProtKB-KW"/>
</dbReference>
<dbReference type="SUPFAM" id="SSF57667">
    <property type="entry name" value="beta-beta-alpha zinc fingers"/>
    <property type="match status" value="1"/>
</dbReference>
<evidence type="ECO:0000256" key="6">
    <source>
        <dbReference type="ARBA" id="ARBA00023242"/>
    </source>
</evidence>
<evidence type="ECO:0000313" key="12">
    <source>
        <dbReference type="EMBL" id="KAL3682969.1"/>
    </source>
</evidence>
<dbReference type="InterPro" id="IPR046928">
    <property type="entry name" value="SDO1/SBDS_C"/>
</dbReference>
<dbReference type="Proteomes" id="UP001633002">
    <property type="component" value="Unassembled WGS sequence"/>
</dbReference>
<dbReference type="PANTHER" id="PTHR10927">
    <property type="entry name" value="RIBOSOME MATURATION PROTEIN SBDS"/>
    <property type="match status" value="1"/>
</dbReference>
<dbReference type="Gene3D" id="3.30.1250.10">
    <property type="entry name" value="Ribosome maturation protein SBDS, N-terminal domain"/>
    <property type="match status" value="1"/>
</dbReference>
<evidence type="ECO:0008006" key="14">
    <source>
        <dbReference type="Google" id="ProtNLM"/>
    </source>
</evidence>
<dbReference type="InterPro" id="IPR036236">
    <property type="entry name" value="Znf_C2H2_sf"/>
</dbReference>
<dbReference type="EMBL" id="JBJQOH010000006">
    <property type="protein sequence ID" value="KAL3682969.1"/>
    <property type="molecule type" value="Genomic_DNA"/>
</dbReference>
<dbReference type="InterPro" id="IPR039100">
    <property type="entry name" value="Sdo1/SBDS-like"/>
</dbReference>
<comment type="caution">
    <text evidence="12">The sequence shown here is derived from an EMBL/GenBank/DDBJ whole genome shotgun (WGS) entry which is preliminary data.</text>
</comment>
<dbReference type="InterPro" id="IPR037188">
    <property type="entry name" value="Sdo1/SBDS_central_sf"/>
</dbReference>
<comment type="subcellular location">
    <subcellularLocation>
        <location evidence="2">Cytoplasm</location>
    </subcellularLocation>
    <subcellularLocation>
        <location evidence="1">Nucleus</location>
    </subcellularLocation>
</comment>
<dbReference type="GO" id="GO:0005634">
    <property type="term" value="C:nucleus"/>
    <property type="evidence" value="ECO:0007669"/>
    <property type="project" value="UniProtKB-SubCell"/>
</dbReference>
<name>A0ABD3H0R2_9MARC</name>
<dbReference type="InterPro" id="IPR002140">
    <property type="entry name" value="Sdo1/SBDS"/>
</dbReference>
<feature type="domain" description="Ribosome maturation protein SDO1/SBDS C-terminal" evidence="11">
    <location>
        <begin position="174"/>
        <end position="239"/>
    </location>
</feature>
<dbReference type="InterPro" id="IPR019783">
    <property type="entry name" value="SDO1/SBDS_N"/>
</dbReference>
<evidence type="ECO:0000259" key="9">
    <source>
        <dbReference type="Pfam" id="PF01172"/>
    </source>
</evidence>
<dbReference type="PROSITE" id="PS01267">
    <property type="entry name" value="UPF0023"/>
    <property type="match status" value="1"/>
</dbReference>
<evidence type="ECO:0000256" key="3">
    <source>
        <dbReference type="ARBA" id="ARBA00007433"/>
    </source>
</evidence>
<dbReference type="SUPFAM" id="SSF89895">
    <property type="entry name" value="FYSH domain"/>
    <property type="match status" value="1"/>
</dbReference>
<dbReference type="FunFam" id="1.10.10.900:FF:000001">
    <property type="entry name" value="SBDS, ribosome maturation factor"/>
    <property type="match status" value="1"/>
</dbReference>
<evidence type="ECO:0000256" key="7">
    <source>
        <dbReference type="ARBA" id="ARBA00049708"/>
    </source>
</evidence>
<dbReference type="SUPFAM" id="SSF109728">
    <property type="entry name" value="Hypothetical protein AF0491, middle domain"/>
    <property type="match status" value="1"/>
</dbReference>
<dbReference type="GO" id="GO:0005737">
    <property type="term" value="C:cytoplasm"/>
    <property type="evidence" value="ECO:0007669"/>
    <property type="project" value="UniProtKB-SubCell"/>
</dbReference>
<feature type="domain" description="Ribosome maturation protein SDO1/SBDS N-terminal" evidence="9">
    <location>
        <begin position="16"/>
        <end position="102"/>
    </location>
</feature>
<keyword evidence="13" id="KW-1185">Reference proteome</keyword>
<comment type="similarity">
    <text evidence="3">Belongs to the SDO1/SBDS family.</text>
</comment>
<feature type="compositionally biased region" description="Acidic residues" evidence="8">
    <location>
        <begin position="247"/>
        <end position="257"/>
    </location>
</feature>
<feature type="compositionally biased region" description="Basic and acidic residues" evidence="8">
    <location>
        <begin position="296"/>
        <end position="314"/>
    </location>
</feature>
<accession>A0ABD3H0R2</accession>
<dbReference type="Pfam" id="PF20268">
    <property type="entry name" value="SBDS_C"/>
    <property type="match status" value="1"/>
</dbReference>
<dbReference type="Gene3D" id="3.30.160.60">
    <property type="entry name" value="Classic Zinc Finger"/>
    <property type="match status" value="1"/>
</dbReference>
<evidence type="ECO:0000313" key="13">
    <source>
        <dbReference type="Proteomes" id="UP001633002"/>
    </source>
</evidence>
<feature type="domain" description="Ribosome maturation protein SDO1/SBDS central" evidence="10">
    <location>
        <begin position="111"/>
        <end position="172"/>
    </location>
</feature>
<dbReference type="PANTHER" id="PTHR10927:SF1">
    <property type="entry name" value="RIBOSOME MATURATION PROTEIN SBDS"/>
    <property type="match status" value="1"/>
</dbReference>
<proteinExistence type="inferred from homology"/>
<keyword evidence="6" id="KW-0539">Nucleus</keyword>
<keyword evidence="4" id="KW-0963">Cytoplasm</keyword>
<dbReference type="InterPro" id="IPR018023">
    <property type="entry name" value="Ribosome_mat_SBDS_CS"/>
</dbReference>
<dbReference type="AlphaFoldDB" id="A0ABD3H0R2"/>
<evidence type="ECO:0000256" key="4">
    <source>
        <dbReference type="ARBA" id="ARBA00022490"/>
    </source>
</evidence>
<evidence type="ECO:0000256" key="1">
    <source>
        <dbReference type="ARBA" id="ARBA00004123"/>
    </source>
</evidence>
<dbReference type="Gene3D" id="3.30.70.240">
    <property type="match status" value="1"/>
</dbReference>
<evidence type="ECO:0000256" key="2">
    <source>
        <dbReference type="ARBA" id="ARBA00004496"/>
    </source>
</evidence>
<dbReference type="Gene3D" id="1.10.10.900">
    <property type="entry name" value="SBDS protein C-terminal domain, subdomain 1"/>
    <property type="match status" value="1"/>
</dbReference>
<dbReference type="NCBIfam" id="TIGR00291">
    <property type="entry name" value="RNA_SBDS"/>
    <property type="match status" value="1"/>
</dbReference>
<protein>
    <recommendedName>
        <fullName evidence="14">Shwachman-Bodian-Diamond syndrome protein</fullName>
    </recommendedName>
</protein>
<gene>
    <name evidence="12" type="ORF">R1sor_000991</name>
</gene>
<dbReference type="FunFam" id="3.30.1250.10:FF:000001">
    <property type="entry name" value="SBDS, ribosome maturation factor"/>
    <property type="match status" value="1"/>
</dbReference>
<evidence type="ECO:0000259" key="11">
    <source>
        <dbReference type="Pfam" id="PF20268"/>
    </source>
</evidence>
<feature type="region of interest" description="Disordered" evidence="8">
    <location>
        <begin position="296"/>
        <end position="324"/>
    </location>
</feature>
<keyword evidence="5" id="KW-0690">Ribosome biogenesis</keyword>
<dbReference type="Pfam" id="PF09377">
    <property type="entry name" value="SBDS_domain_II"/>
    <property type="match status" value="1"/>
</dbReference>
<evidence type="ECO:0000256" key="5">
    <source>
        <dbReference type="ARBA" id="ARBA00022517"/>
    </source>
</evidence>
<reference evidence="12 13" key="1">
    <citation type="submission" date="2024-09" db="EMBL/GenBank/DDBJ databases">
        <title>Chromosome-scale assembly of Riccia sorocarpa.</title>
        <authorList>
            <person name="Paukszto L."/>
        </authorList>
    </citation>
    <scope>NUCLEOTIDE SEQUENCE [LARGE SCALE GENOMIC DNA]</scope>
    <source>
        <strain evidence="12">LP-2024</strain>
        <tissue evidence="12">Aerial parts of the thallus</tissue>
    </source>
</reference>
<dbReference type="InterPro" id="IPR036786">
    <property type="entry name" value="Ribosome_mat_SBDS_N_sf"/>
</dbReference>
<dbReference type="InterPro" id="IPR018978">
    <property type="entry name" value="SDO1/SBDS_central"/>
</dbReference>
<comment type="subunit">
    <text evidence="7">Associates with the 60S ribosomal subunit.</text>
</comment>
<sequence length="385" mass="43432">MSRTVKQPIGQKRLTNIAVVRLKKHGNRFEIACFKNKVLSWRSRVEKDIDEVLQTHTVFSNVSKGVLAKSKDLNQAFGTDDHEKICLEILEKGELQVADKEREVQLSSQFRDIATIVMHKTVNPETERPYTISMIERLMKEVHFAVEPNKSSKQQALELIRELTKHFPITRARMRLKLVLALNKKSALLERLSAWSAVIESQEEANKSFTVVCQLEPGHFRECDILVRDLEGRLEVTSMAVQKEGDGTVDEFTDGEEVPSKASSKSGKEVLGETSVVNKFSEAFSLDGAVFGGEGKASRTADVAEKELSQEKRSSNPAPAVKQQRCNTCNAEVGDSKQYREHFKSDWHKHNLKRKTANLPPLSPEECLADTDIVEPVNDLNEYSR</sequence>
<organism evidence="12 13">
    <name type="scientific">Riccia sorocarpa</name>
    <dbReference type="NCBI Taxonomy" id="122646"/>
    <lineage>
        <taxon>Eukaryota</taxon>
        <taxon>Viridiplantae</taxon>
        <taxon>Streptophyta</taxon>
        <taxon>Embryophyta</taxon>
        <taxon>Marchantiophyta</taxon>
        <taxon>Marchantiopsida</taxon>
        <taxon>Marchantiidae</taxon>
        <taxon>Marchantiales</taxon>
        <taxon>Ricciaceae</taxon>
        <taxon>Riccia</taxon>
    </lineage>
</organism>
<evidence type="ECO:0000259" key="10">
    <source>
        <dbReference type="Pfam" id="PF09377"/>
    </source>
</evidence>
<dbReference type="Pfam" id="PF01172">
    <property type="entry name" value="SBDS_N"/>
    <property type="match status" value="1"/>
</dbReference>